<sequence>MKNALVVSTPTGTCLRSVACYDDVDILLEERNTTSFKCLPMKGLEIILGMDWLSANKVIVDCQQQTVIFPSSSVGKFDMRGITQLCIPLSLADWTNGPDPLNILVVSEFFDVSPEEVPGLPPPREVEFAFDLIPGGNPFLYVQFLGHVISEEGVSIDPSNVEAVMAWSRPTSVTEIQSFLRLAGYYRRFIEGFSRLAKPLTKLTRKNQPFVWTIEYEKSFEELKMRFTSALIILALPDLQEDFVVYCDASKHGLGCCHYLYGSRFVVFSDHKSVKYLFDQKELNMRQRRLIEFLKDNDFELKYHPGKANVVVDALCWKSLHILAMMVKELELIKEFQNLNVGTKIQSSKKLCFATLKICNEFLDLLKGKQVNDDYLNEMKKSQENGKNLFLVEGVDGLWHVKGYVYVPFFGDLRHTSLEDLLRACVLEHGGSWEKYLPLVEFTYNNSFHSSIGIAPYEALNGRKCRTPLCWLEVGVLGILLRDYGTNWFHSCKWLGDMEMNELLDGSVKTICKGIILVYSNQLLFAESSSLSRGCTRCILGFVFFLISSEAFHFVSLFSPFLEMWRPFFQPYHLIIIQDDDTSNTMKVPEGFDYELFNRNDINRILGPKASCISFKDSACRYFDYMVSKKKYIYTINDDCFVF</sequence>
<dbReference type="GO" id="GO:0071555">
    <property type="term" value="P:cell wall organization"/>
    <property type="evidence" value="ECO:0007669"/>
    <property type="project" value="UniProtKB-KW"/>
</dbReference>
<keyword evidence="3" id="KW-0808">Transferase</keyword>
<dbReference type="GO" id="GO:0003676">
    <property type="term" value="F:nucleic acid binding"/>
    <property type="evidence" value="ECO:0007669"/>
    <property type="project" value="InterPro"/>
</dbReference>
<dbReference type="Gene3D" id="3.30.70.270">
    <property type="match status" value="1"/>
</dbReference>
<dbReference type="InterPro" id="IPR037595">
    <property type="entry name" value="RGP_fam"/>
</dbReference>
<dbReference type="GO" id="GO:0005794">
    <property type="term" value="C:Golgi apparatus"/>
    <property type="evidence" value="ECO:0007669"/>
    <property type="project" value="UniProtKB-SubCell"/>
</dbReference>
<dbReference type="InterPro" id="IPR021109">
    <property type="entry name" value="Peptidase_aspartic_dom_sf"/>
</dbReference>
<accession>A0AAN9PDH2</accession>
<dbReference type="InterPro" id="IPR041577">
    <property type="entry name" value="RT_RNaseH_2"/>
</dbReference>
<dbReference type="InterPro" id="IPR043502">
    <property type="entry name" value="DNA/RNA_pol_sf"/>
</dbReference>
<evidence type="ECO:0000256" key="1">
    <source>
        <dbReference type="ARBA" id="ARBA00004555"/>
    </source>
</evidence>
<evidence type="ECO:0000256" key="3">
    <source>
        <dbReference type="ARBA" id="ARBA00022679"/>
    </source>
</evidence>
<dbReference type="SUPFAM" id="SSF56672">
    <property type="entry name" value="DNA/RNA polymerases"/>
    <property type="match status" value="1"/>
</dbReference>
<dbReference type="Gene3D" id="3.30.420.10">
    <property type="entry name" value="Ribonuclease H-like superfamily/Ribonuclease H"/>
    <property type="match status" value="1"/>
</dbReference>
<reference evidence="11 12" key="1">
    <citation type="submission" date="2024-01" db="EMBL/GenBank/DDBJ databases">
        <title>The genomes of 5 underutilized Papilionoideae crops provide insights into root nodulation and disease resistance.</title>
        <authorList>
            <person name="Yuan L."/>
        </authorList>
    </citation>
    <scope>NUCLEOTIDE SEQUENCE [LARGE SCALE GENOMIC DNA]</scope>
    <source>
        <strain evidence="11">LY-2023</strain>
        <tissue evidence="11">Leaf</tissue>
    </source>
</reference>
<keyword evidence="7" id="KW-0333">Golgi apparatus</keyword>
<evidence type="ECO:0000256" key="4">
    <source>
        <dbReference type="ARBA" id="ARBA00022695"/>
    </source>
</evidence>
<dbReference type="Pfam" id="PF03214">
    <property type="entry name" value="RGP"/>
    <property type="match status" value="1"/>
</dbReference>
<name>A0AAN9PDH2_CLITE</name>
<evidence type="ECO:0000259" key="10">
    <source>
        <dbReference type="Pfam" id="PF17919"/>
    </source>
</evidence>
<comment type="caution">
    <text evidence="11">The sequence shown here is derived from an EMBL/GenBank/DDBJ whole genome shotgun (WGS) entry which is preliminary data.</text>
</comment>
<evidence type="ECO:0000256" key="9">
    <source>
        <dbReference type="ARBA" id="ARBA00023316"/>
    </source>
</evidence>
<keyword evidence="6" id="KW-0255">Endonuclease</keyword>
<feature type="domain" description="Reverse transcriptase/retrotransposon-derived protein RNase H-like" evidence="10">
    <location>
        <begin position="212"/>
        <end position="258"/>
    </location>
</feature>
<dbReference type="PANTHER" id="PTHR37984:SF5">
    <property type="entry name" value="PROTEIN NYNRIN-LIKE"/>
    <property type="match status" value="1"/>
</dbReference>
<evidence type="ECO:0000256" key="6">
    <source>
        <dbReference type="ARBA" id="ARBA00022759"/>
    </source>
</evidence>
<evidence type="ECO:0000313" key="11">
    <source>
        <dbReference type="EMBL" id="KAK7293359.1"/>
    </source>
</evidence>
<gene>
    <name evidence="11" type="ORF">RJT34_16223</name>
</gene>
<comment type="subcellular location">
    <subcellularLocation>
        <location evidence="1">Golgi apparatus</location>
    </subcellularLocation>
</comment>
<comment type="similarity">
    <text evidence="2">Belongs to the RGP family.</text>
</comment>
<keyword evidence="8" id="KW-0511">Multifunctional enzyme</keyword>
<organism evidence="11 12">
    <name type="scientific">Clitoria ternatea</name>
    <name type="common">Butterfly pea</name>
    <dbReference type="NCBI Taxonomy" id="43366"/>
    <lineage>
        <taxon>Eukaryota</taxon>
        <taxon>Viridiplantae</taxon>
        <taxon>Streptophyta</taxon>
        <taxon>Embryophyta</taxon>
        <taxon>Tracheophyta</taxon>
        <taxon>Spermatophyta</taxon>
        <taxon>Magnoliopsida</taxon>
        <taxon>eudicotyledons</taxon>
        <taxon>Gunneridae</taxon>
        <taxon>Pentapetalae</taxon>
        <taxon>rosids</taxon>
        <taxon>fabids</taxon>
        <taxon>Fabales</taxon>
        <taxon>Fabaceae</taxon>
        <taxon>Papilionoideae</taxon>
        <taxon>50 kb inversion clade</taxon>
        <taxon>NPAAA clade</taxon>
        <taxon>indigoferoid/millettioid clade</taxon>
        <taxon>Phaseoleae</taxon>
        <taxon>Clitoria</taxon>
    </lineage>
</organism>
<dbReference type="AlphaFoldDB" id="A0AAN9PDH2"/>
<dbReference type="FunFam" id="3.30.70.270:FF:000020">
    <property type="entry name" value="Transposon Tf2-6 polyprotein-like Protein"/>
    <property type="match status" value="1"/>
</dbReference>
<keyword evidence="12" id="KW-1185">Reference proteome</keyword>
<evidence type="ECO:0000256" key="7">
    <source>
        <dbReference type="ARBA" id="ARBA00023034"/>
    </source>
</evidence>
<dbReference type="EMBL" id="JAYKXN010000004">
    <property type="protein sequence ID" value="KAK7293359.1"/>
    <property type="molecule type" value="Genomic_DNA"/>
</dbReference>
<keyword evidence="6" id="KW-0378">Hydrolase</keyword>
<dbReference type="Pfam" id="PF17919">
    <property type="entry name" value="RT_RNaseH_2"/>
    <property type="match status" value="1"/>
</dbReference>
<evidence type="ECO:0000256" key="2">
    <source>
        <dbReference type="ARBA" id="ARBA00008986"/>
    </source>
</evidence>
<dbReference type="InterPro" id="IPR036397">
    <property type="entry name" value="RNaseH_sf"/>
</dbReference>
<dbReference type="PANTHER" id="PTHR37984">
    <property type="entry name" value="PROTEIN CBG26694"/>
    <property type="match status" value="1"/>
</dbReference>
<dbReference type="Proteomes" id="UP001359559">
    <property type="component" value="Unassembled WGS sequence"/>
</dbReference>
<keyword evidence="4" id="KW-0548">Nucleotidyltransferase</keyword>
<protein>
    <recommendedName>
        <fullName evidence="10">Reverse transcriptase/retrotransposon-derived protein RNase H-like domain-containing protein</fullName>
    </recommendedName>
</protein>
<evidence type="ECO:0000256" key="8">
    <source>
        <dbReference type="ARBA" id="ARBA00023268"/>
    </source>
</evidence>
<dbReference type="InterPro" id="IPR043128">
    <property type="entry name" value="Rev_trsase/Diguanyl_cyclase"/>
</dbReference>
<dbReference type="InterPro" id="IPR050951">
    <property type="entry name" value="Retrovirus_Pol_polyprotein"/>
</dbReference>
<keyword evidence="9" id="KW-0961">Cell wall biogenesis/degradation</keyword>
<dbReference type="Pfam" id="PF08284">
    <property type="entry name" value="RVP_2"/>
    <property type="match status" value="1"/>
</dbReference>
<proteinExistence type="inferred from homology"/>
<keyword evidence="5" id="KW-0540">Nuclease</keyword>
<evidence type="ECO:0000313" key="12">
    <source>
        <dbReference type="Proteomes" id="UP001359559"/>
    </source>
</evidence>
<evidence type="ECO:0000256" key="5">
    <source>
        <dbReference type="ARBA" id="ARBA00022722"/>
    </source>
</evidence>
<dbReference type="Gene3D" id="2.40.70.10">
    <property type="entry name" value="Acid Proteases"/>
    <property type="match status" value="1"/>
</dbReference>